<proteinExistence type="predicted"/>
<evidence type="ECO:0000313" key="1">
    <source>
        <dbReference type="EMBL" id="ORZ04760.1"/>
    </source>
</evidence>
<gene>
    <name evidence="1" type="ORF">BCR42DRAFT_428952</name>
</gene>
<feature type="non-terminal residue" evidence="1">
    <location>
        <position position="1"/>
    </location>
</feature>
<sequence>LAGHEIAFGSQSNVFPTFATSVISKRTLDVLAQKHPLNFNLDNKSTVILHQHARDSHLYYFLQLTPKKYCTQRLADYLVFFDH</sequence>
<name>A0A1X2HXN1_9FUNG</name>
<reference evidence="1 2" key="1">
    <citation type="submission" date="2016-07" db="EMBL/GenBank/DDBJ databases">
        <title>Pervasive Adenine N6-methylation of Active Genes in Fungi.</title>
        <authorList>
            <consortium name="DOE Joint Genome Institute"/>
            <person name="Mondo S.J."/>
            <person name="Dannebaum R.O."/>
            <person name="Kuo R.C."/>
            <person name="Labutti K."/>
            <person name="Haridas S."/>
            <person name="Kuo A."/>
            <person name="Salamov A."/>
            <person name="Ahrendt S.R."/>
            <person name="Lipzen A."/>
            <person name="Sullivan W."/>
            <person name="Andreopoulos W.B."/>
            <person name="Clum A."/>
            <person name="Lindquist E."/>
            <person name="Daum C."/>
            <person name="Ramamoorthy G.K."/>
            <person name="Gryganskyi A."/>
            <person name="Culley D."/>
            <person name="Magnuson J.K."/>
            <person name="James T.Y."/>
            <person name="O'Malley M.A."/>
            <person name="Stajich J.E."/>
            <person name="Spatafora J.W."/>
            <person name="Visel A."/>
            <person name="Grigoriev I.V."/>
        </authorList>
    </citation>
    <scope>NUCLEOTIDE SEQUENCE [LARGE SCALE GENOMIC DNA]</scope>
    <source>
        <strain evidence="1 2">NRRL 1336</strain>
    </source>
</reference>
<comment type="caution">
    <text evidence="1">The sequence shown here is derived from an EMBL/GenBank/DDBJ whole genome shotgun (WGS) entry which is preliminary data.</text>
</comment>
<feature type="non-terminal residue" evidence="1">
    <location>
        <position position="83"/>
    </location>
</feature>
<evidence type="ECO:0000313" key="2">
    <source>
        <dbReference type="Proteomes" id="UP000193560"/>
    </source>
</evidence>
<keyword evidence="2" id="KW-1185">Reference proteome</keyword>
<protein>
    <submittedName>
        <fullName evidence="1">Uncharacterized protein</fullName>
    </submittedName>
</protein>
<accession>A0A1X2HXN1</accession>
<dbReference type="Proteomes" id="UP000193560">
    <property type="component" value="Unassembled WGS sequence"/>
</dbReference>
<organism evidence="1 2">
    <name type="scientific">Absidia repens</name>
    <dbReference type="NCBI Taxonomy" id="90262"/>
    <lineage>
        <taxon>Eukaryota</taxon>
        <taxon>Fungi</taxon>
        <taxon>Fungi incertae sedis</taxon>
        <taxon>Mucoromycota</taxon>
        <taxon>Mucoromycotina</taxon>
        <taxon>Mucoromycetes</taxon>
        <taxon>Mucorales</taxon>
        <taxon>Cunninghamellaceae</taxon>
        <taxon>Absidia</taxon>
    </lineage>
</organism>
<dbReference type="AlphaFoldDB" id="A0A1X2HXN1"/>
<dbReference type="EMBL" id="MCGE01000048">
    <property type="protein sequence ID" value="ORZ04760.1"/>
    <property type="molecule type" value="Genomic_DNA"/>
</dbReference>